<dbReference type="AlphaFoldDB" id="A0A1C2DPK2"/>
<feature type="transmembrane region" description="Helical" evidence="1">
    <location>
        <begin position="47"/>
        <end position="65"/>
    </location>
</feature>
<dbReference type="EMBL" id="MDEO01000033">
    <property type="protein sequence ID" value="OCX16613.1"/>
    <property type="molecule type" value="Genomic_DNA"/>
</dbReference>
<protein>
    <submittedName>
        <fullName evidence="2">Uncharacterized protein</fullName>
    </submittedName>
</protein>
<proteinExistence type="predicted"/>
<accession>A0A1C2DPK2</accession>
<evidence type="ECO:0000256" key="1">
    <source>
        <dbReference type="SAM" id="Phobius"/>
    </source>
</evidence>
<reference evidence="2 3" key="1">
    <citation type="submission" date="2016-08" db="EMBL/GenBank/DDBJ databases">
        <title>Whole genome sequence of Mesorhizobium sp. strain UASWS1009 isolated from industrial sewage.</title>
        <authorList>
            <person name="Crovadore J."/>
            <person name="Calmin G."/>
            <person name="Chablais R."/>
            <person name="Cochard B."/>
            <person name="Lefort F."/>
        </authorList>
    </citation>
    <scope>NUCLEOTIDE SEQUENCE [LARGE SCALE GENOMIC DNA]</scope>
    <source>
        <strain evidence="2 3">UASWS1009</strain>
    </source>
</reference>
<sequence>MQSKLTAYTLFGVAAAALFLSTKLLIVLGTIHWLVSAILGLGLTPQLVLAAIMAPPALIALWRIFRLCYEAETHPANN</sequence>
<name>A0A1C2DPK2_9HYPH</name>
<evidence type="ECO:0000313" key="2">
    <source>
        <dbReference type="EMBL" id="OCX16613.1"/>
    </source>
</evidence>
<comment type="caution">
    <text evidence="2">The sequence shown here is derived from an EMBL/GenBank/DDBJ whole genome shotgun (WGS) entry which is preliminary data.</text>
</comment>
<keyword evidence="3" id="KW-1185">Reference proteome</keyword>
<dbReference type="RefSeq" id="WP_024924594.1">
    <property type="nucleotide sequence ID" value="NZ_MDEO01000033.1"/>
</dbReference>
<evidence type="ECO:0000313" key="3">
    <source>
        <dbReference type="Proteomes" id="UP000094412"/>
    </source>
</evidence>
<keyword evidence="1" id="KW-1133">Transmembrane helix</keyword>
<dbReference type="OrthoDB" id="8084294at2"/>
<dbReference type="Proteomes" id="UP000094412">
    <property type="component" value="Unassembled WGS sequence"/>
</dbReference>
<feature type="transmembrane region" description="Helical" evidence="1">
    <location>
        <begin position="7"/>
        <end position="35"/>
    </location>
</feature>
<keyword evidence="1" id="KW-0812">Transmembrane</keyword>
<gene>
    <name evidence="2" type="ORF">QV13_16430</name>
</gene>
<keyword evidence="1" id="KW-0472">Membrane</keyword>
<organism evidence="2 3">
    <name type="scientific">Mesorhizobium hungaricum</name>
    <dbReference type="NCBI Taxonomy" id="1566387"/>
    <lineage>
        <taxon>Bacteria</taxon>
        <taxon>Pseudomonadati</taxon>
        <taxon>Pseudomonadota</taxon>
        <taxon>Alphaproteobacteria</taxon>
        <taxon>Hyphomicrobiales</taxon>
        <taxon>Phyllobacteriaceae</taxon>
        <taxon>Mesorhizobium</taxon>
    </lineage>
</organism>